<dbReference type="EMBL" id="CAJVQC010098871">
    <property type="protein sequence ID" value="CAG8830286.1"/>
    <property type="molecule type" value="Genomic_DNA"/>
</dbReference>
<feature type="non-terminal residue" evidence="1">
    <location>
        <position position="81"/>
    </location>
</feature>
<protein>
    <submittedName>
        <fullName evidence="1">35217_t:CDS:1</fullName>
    </submittedName>
</protein>
<reference evidence="1" key="1">
    <citation type="submission" date="2021-06" db="EMBL/GenBank/DDBJ databases">
        <authorList>
            <person name="Kallberg Y."/>
            <person name="Tangrot J."/>
            <person name="Rosling A."/>
        </authorList>
    </citation>
    <scope>NUCLEOTIDE SEQUENCE</scope>
    <source>
        <strain evidence="1">MA461A</strain>
    </source>
</reference>
<organism evidence="1 2">
    <name type="scientific">Racocetra persica</name>
    <dbReference type="NCBI Taxonomy" id="160502"/>
    <lineage>
        <taxon>Eukaryota</taxon>
        <taxon>Fungi</taxon>
        <taxon>Fungi incertae sedis</taxon>
        <taxon>Mucoromycota</taxon>
        <taxon>Glomeromycotina</taxon>
        <taxon>Glomeromycetes</taxon>
        <taxon>Diversisporales</taxon>
        <taxon>Gigasporaceae</taxon>
        <taxon>Racocetra</taxon>
    </lineage>
</organism>
<dbReference type="Proteomes" id="UP000789920">
    <property type="component" value="Unassembled WGS sequence"/>
</dbReference>
<proteinExistence type="predicted"/>
<sequence>CGKDFPKLAKLRIHLERKNLCKLNIPNSITNTKCPALQTPLQQNLAINQIPIQTHVLIGDLIQLDNTPSSPIQNIPKNDTE</sequence>
<evidence type="ECO:0000313" key="2">
    <source>
        <dbReference type="Proteomes" id="UP000789920"/>
    </source>
</evidence>
<evidence type="ECO:0000313" key="1">
    <source>
        <dbReference type="EMBL" id="CAG8830286.1"/>
    </source>
</evidence>
<keyword evidence="2" id="KW-1185">Reference proteome</keyword>
<accession>A0ACA9S736</accession>
<comment type="caution">
    <text evidence="1">The sequence shown here is derived from an EMBL/GenBank/DDBJ whole genome shotgun (WGS) entry which is preliminary data.</text>
</comment>
<feature type="non-terminal residue" evidence="1">
    <location>
        <position position="1"/>
    </location>
</feature>
<gene>
    <name evidence="1" type="ORF">RPERSI_LOCUS27757</name>
</gene>
<name>A0ACA9S736_9GLOM</name>